<evidence type="ECO:0000313" key="3">
    <source>
        <dbReference type="Proteomes" id="UP001202328"/>
    </source>
</evidence>
<evidence type="ECO:0000256" key="1">
    <source>
        <dbReference type="SAM" id="MobiDB-lite"/>
    </source>
</evidence>
<gene>
    <name evidence="2" type="ORF">MKW98_031632</name>
</gene>
<keyword evidence="3" id="KW-1185">Reference proteome</keyword>
<proteinExistence type="predicted"/>
<accession>A0AAD4S5Q4</accession>
<dbReference type="AlphaFoldDB" id="A0AAD4S5Q4"/>
<evidence type="ECO:0000313" key="2">
    <source>
        <dbReference type="EMBL" id="KAI3864040.1"/>
    </source>
</evidence>
<organism evidence="2 3">
    <name type="scientific">Papaver atlanticum</name>
    <dbReference type="NCBI Taxonomy" id="357466"/>
    <lineage>
        <taxon>Eukaryota</taxon>
        <taxon>Viridiplantae</taxon>
        <taxon>Streptophyta</taxon>
        <taxon>Embryophyta</taxon>
        <taxon>Tracheophyta</taxon>
        <taxon>Spermatophyta</taxon>
        <taxon>Magnoliopsida</taxon>
        <taxon>Ranunculales</taxon>
        <taxon>Papaveraceae</taxon>
        <taxon>Papaveroideae</taxon>
        <taxon>Papaver</taxon>
    </lineage>
</organism>
<feature type="region of interest" description="Disordered" evidence="1">
    <location>
        <begin position="24"/>
        <end position="82"/>
    </location>
</feature>
<name>A0AAD4S5Q4_9MAGN</name>
<protein>
    <submittedName>
        <fullName evidence="2">Uncharacterized protein</fullName>
    </submittedName>
</protein>
<feature type="non-terminal residue" evidence="2">
    <location>
        <position position="82"/>
    </location>
</feature>
<dbReference type="EMBL" id="JAJJMB010014022">
    <property type="protein sequence ID" value="KAI3864040.1"/>
    <property type="molecule type" value="Genomic_DNA"/>
</dbReference>
<comment type="caution">
    <text evidence="2">The sequence shown here is derived from an EMBL/GenBank/DDBJ whole genome shotgun (WGS) entry which is preliminary data.</text>
</comment>
<feature type="compositionally biased region" description="Polar residues" evidence="1">
    <location>
        <begin position="58"/>
        <end position="73"/>
    </location>
</feature>
<sequence>ASSPPGLVQHRNASMFYLKLHFLRPRRRTPTSAPRMDNQSDDSDHLMKHMPTGPSDEVSLSSVGHPSTCNSQDDLPKVVVRA</sequence>
<reference evidence="2" key="1">
    <citation type="submission" date="2022-04" db="EMBL/GenBank/DDBJ databases">
        <title>A functionally conserved STORR gene fusion in Papaver species that diverged 16.8 million years ago.</title>
        <authorList>
            <person name="Catania T."/>
        </authorList>
    </citation>
    <scope>NUCLEOTIDE SEQUENCE</scope>
    <source>
        <strain evidence="2">S-188037</strain>
    </source>
</reference>
<dbReference type="Proteomes" id="UP001202328">
    <property type="component" value="Unassembled WGS sequence"/>
</dbReference>